<accession>A0A1Z1WLL8</accession>
<dbReference type="AlphaFoldDB" id="A0A1Z1WLL8"/>
<name>A0A1Z1WLL8_9ACTN</name>
<proteinExistence type="predicted"/>
<sequence length="107" mass="11003">MRGLRALGALGALRVLKALGALRVAVGRVLGPVPPTAVTWTCTGAGVGAPGRGGFPDSGARSPVTWLRLGVMWLRLRERGTPSPGSVTRTRPSAGRPPTNARPSRTG</sequence>
<organism evidence="2 3">
    <name type="scientific">Streptomyces alboflavus</name>
    <dbReference type="NCBI Taxonomy" id="67267"/>
    <lineage>
        <taxon>Bacteria</taxon>
        <taxon>Bacillati</taxon>
        <taxon>Actinomycetota</taxon>
        <taxon>Actinomycetes</taxon>
        <taxon>Kitasatosporales</taxon>
        <taxon>Streptomycetaceae</taxon>
        <taxon>Streptomyces</taxon>
    </lineage>
</organism>
<dbReference type="Proteomes" id="UP000195880">
    <property type="component" value="Chromosome"/>
</dbReference>
<keyword evidence="3" id="KW-1185">Reference proteome</keyword>
<feature type="region of interest" description="Disordered" evidence="1">
    <location>
        <begin position="78"/>
        <end position="107"/>
    </location>
</feature>
<evidence type="ECO:0000313" key="2">
    <source>
        <dbReference type="EMBL" id="ARX87280.1"/>
    </source>
</evidence>
<evidence type="ECO:0000313" key="3">
    <source>
        <dbReference type="Proteomes" id="UP000195880"/>
    </source>
</evidence>
<gene>
    <name evidence="2" type="ORF">SMD44_06761</name>
</gene>
<protein>
    <submittedName>
        <fullName evidence="2">Uncharacterized protein</fullName>
    </submittedName>
</protein>
<evidence type="ECO:0000256" key="1">
    <source>
        <dbReference type="SAM" id="MobiDB-lite"/>
    </source>
</evidence>
<dbReference type="EMBL" id="CP021748">
    <property type="protein sequence ID" value="ARX87280.1"/>
    <property type="molecule type" value="Genomic_DNA"/>
</dbReference>
<reference evidence="2 3" key="1">
    <citation type="submission" date="2017-05" db="EMBL/GenBank/DDBJ databases">
        <title>Streptomyces alboflavus Genome sequencing and assembly.</title>
        <authorList>
            <person name="Wang Y."/>
            <person name="Du B."/>
            <person name="Ding Y."/>
            <person name="Liu H."/>
            <person name="Hou Q."/>
            <person name="Liu K."/>
            <person name="Wang C."/>
            <person name="Yao L."/>
        </authorList>
    </citation>
    <scope>NUCLEOTIDE SEQUENCE [LARGE SCALE GENOMIC DNA]</scope>
    <source>
        <strain evidence="2 3">MDJK44</strain>
    </source>
</reference>
<dbReference type="KEGG" id="salf:SMD44_06761"/>